<sequence length="228" mass="25405">MRPVLRDSGWYNGPRRLSLSIEDVVLDVGDRWEPRGTDTGKATLKGGQCSGSGVIRALMQCIAAIPHYETNTRITGHLSGRLVRCPSSSYRQLHELPTGAPIPSASRHKILSLTSTGEEQEGRISEGKTKKVEAGYFVVCCLSYLRFCLIWEISQVRSGWSIYGMIGEYEGILTKHFVNQMSSVLTSCSILTASVGVLLLTKLTYNFRTADVRKEPTRSKSWRHKRVP</sequence>
<protein>
    <submittedName>
        <fullName evidence="1">Uncharacterized protein</fullName>
    </submittedName>
</protein>
<organism evidence="1 2">
    <name type="scientific">Pluteus cervinus</name>
    <dbReference type="NCBI Taxonomy" id="181527"/>
    <lineage>
        <taxon>Eukaryota</taxon>
        <taxon>Fungi</taxon>
        <taxon>Dikarya</taxon>
        <taxon>Basidiomycota</taxon>
        <taxon>Agaricomycotina</taxon>
        <taxon>Agaricomycetes</taxon>
        <taxon>Agaricomycetidae</taxon>
        <taxon>Agaricales</taxon>
        <taxon>Pluteineae</taxon>
        <taxon>Pluteaceae</taxon>
        <taxon>Pluteus</taxon>
    </lineage>
</organism>
<accession>A0ACD3A384</accession>
<dbReference type="EMBL" id="ML208902">
    <property type="protein sequence ID" value="TFK59749.1"/>
    <property type="molecule type" value="Genomic_DNA"/>
</dbReference>
<proteinExistence type="predicted"/>
<reference evidence="1 2" key="1">
    <citation type="journal article" date="2019" name="Nat. Ecol. Evol.">
        <title>Megaphylogeny resolves global patterns of mushroom evolution.</title>
        <authorList>
            <person name="Varga T."/>
            <person name="Krizsan K."/>
            <person name="Foldi C."/>
            <person name="Dima B."/>
            <person name="Sanchez-Garcia M."/>
            <person name="Sanchez-Ramirez S."/>
            <person name="Szollosi G.J."/>
            <person name="Szarkandi J.G."/>
            <person name="Papp V."/>
            <person name="Albert L."/>
            <person name="Andreopoulos W."/>
            <person name="Angelini C."/>
            <person name="Antonin V."/>
            <person name="Barry K.W."/>
            <person name="Bougher N.L."/>
            <person name="Buchanan P."/>
            <person name="Buyck B."/>
            <person name="Bense V."/>
            <person name="Catcheside P."/>
            <person name="Chovatia M."/>
            <person name="Cooper J."/>
            <person name="Damon W."/>
            <person name="Desjardin D."/>
            <person name="Finy P."/>
            <person name="Geml J."/>
            <person name="Haridas S."/>
            <person name="Hughes K."/>
            <person name="Justo A."/>
            <person name="Karasinski D."/>
            <person name="Kautmanova I."/>
            <person name="Kiss B."/>
            <person name="Kocsube S."/>
            <person name="Kotiranta H."/>
            <person name="LaButti K.M."/>
            <person name="Lechner B.E."/>
            <person name="Liimatainen K."/>
            <person name="Lipzen A."/>
            <person name="Lukacs Z."/>
            <person name="Mihaltcheva S."/>
            <person name="Morgado L.N."/>
            <person name="Niskanen T."/>
            <person name="Noordeloos M.E."/>
            <person name="Ohm R.A."/>
            <person name="Ortiz-Santana B."/>
            <person name="Ovrebo C."/>
            <person name="Racz N."/>
            <person name="Riley R."/>
            <person name="Savchenko A."/>
            <person name="Shiryaev A."/>
            <person name="Soop K."/>
            <person name="Spirin V."/>
            <person name="Szebenyi C."/>
            <person name="Tomsovsky M."/>
            <person name="Tulloss R.E."/>
            <person name="Uehling J."/>
            <person name="Grigoriev I.V."/>
            <person name="Vagvolgyi C."/>
            <person name="Papp T."/>
            <person name="Martin F.M."/>
            <person name="Miettinen O."/>
            <person name="Hibbett D.S."/>
            <person name="Nagy L.G."/>
        </authorList>
    </citation>
    <scope>NUCLEOTIDE SEQUENCE [LARGE SCALE GENOMIC DNA]</scope>
    <source>
        <strain evidence="1 2">NL-1719</strain>
    </source>
</reference>
<evidence type="ECO:0000313" key="1">
    <source>
        <dbReference type="EMBL" id="TFK59749.1"/>
    </source>
</evidence>
<name>A0ACD3A384_9AGAR</name>
<dbReference type="Proteomes" id="UP000308600">
    <property type="component" value="Unassembled WGS sequence"/>
</dbReference>
<keyword evidence="2" id="KW-1185">Reference proteome</keyword>
<gene>
    <name evidence="1" type="ORF">BDN72DRAFT_864899</name>
</gene>
<evidence type="ECO:0000313" key="2">
    <source>
        <dbReference type="Proteomes" id="UP000308600"/>
    </source>
</evidence>